<dbReference type="Pfam" id="PF03108">
    <property type="entry name" value="DBD_Tnp_Mut"/>
    <property type="match status" value="2"/>
</dbReference>
<sequence>MLPFQVYVKYVDRIVDMDLIEPGDCSVISLINDTRKILSGCRIERWETWQFRVTFPWNGQQHVLTRDDELLLCFQLFESRNMSTIEFELILVPNAIHFPEDEPAGLLSFNEQNINEDNNEEGNTEPIEENNEEDNADLVEEISDEDNDELVKETSEEDDDYKPNGNEAAVVVSSDEETTLIRVAKYCQNYQWAPNPNRTISLEDGQVIGNAKFTREVIKKYVIQEGFTLKKIKNDRYRYTVTSKNDACDWRLHASCLTNRITFMIKSVRGSHSMCTDEDNNEEGNTEPIEENNEEDNADLVEEISEEDNAELVKETNEEDDDYKVDTESMVDSDVSLDDENGENEYVNNDHCQPDGNEAAVVVSSDEETTLIRVARYCQNHQWAPNPNRTISLEDGQVIGNAKFTREVIKKYAIQEGFTLKKIKNDRYRYTVTCKNDACDWRLHASCLTDKITFMIKSVRGSHSMCPRVAENKEATSRWVASVLGNFIRSNPTGKAKLFKNELQDRFAVKVDSQTIYRVKRIVLDTLKIHHVEAYAKLKKYGNAIRTMNLGTNVKFGGVLLLATALDGDNNIVPIAICIYESETSESWTWFLRELRDSLGWDDSRRICFISDRHKGCLQALKKEWPNSYSRVANRAEFNQALASIREESLQAANWLMLEPVEKWARHAFELSIKSDHISNNMSECFNSWIKEDRDKPVLQLLEILRRKLMISGLPCMHAIAVYMYKREFAHDHVHWYYSKQAWQLTYDGVINPIPDESKWPEVQSKIIEPPVKKIKVGRPKKKRSRALDEPRAPNVTFSKRCSKCNKLGHNRVTCHPEEKGEGSTSPAKKASKKASKKMASKKVSNASAFTSSTVQTNVCGTSRAKLNECSTSKAPTTHMTDVCSQIGSNAKP</sequence>
<feature type="region of interest" description="Disordered" evidence="1">
    <location>
        <begin position="114"/>
        <end position="133"/>
    </location>
</feature>
<accession>A0A5C7HB90</accession>
<feature type="compositionally biased region" description="Acidic residues" evidence="1">
    <location>
        <begin position="117"/>
        <end position="133"/>
    </location>
</feature>
<evidence type="ECO:0000256" key="1">
    <source>
        <dbReference type="SAM" id="MobiDB-lite"/>
    </source>
</evidence>
<dbReference type="InterPro" id="IPR004332">
    <property type="entry name" value="Transposase_MuDR"/>
</dbReference>
<feature type="compositionally biased region" description="Acidic residues" evidence="1">
    <location>
        <begin position="276"/>
        <end position="295"/>
    </location>
</feature>
<evidence type="ECO:0000313" key="5">
    <source>
        <dbReference type="Proteomes" id="UP000323000"/>
    </source>
</evidence>
<feature type="region of interest" description="Disordered" evidence="1">
    <location>
        <begin position="143"/>
        <end position="165"/>
    </location>
</feature>
<feature type="domain" description="MULE transposase" evidence="3">
    <location>
        <begin position="552"/>
        <end position="631"/>
    </location>
</feature>
<evidence type="ECO:0000259" key="3">
    <source>
        <dbReference type="Pfam" id="PF10551"/>
    </source>
</evidence>
<keyword evidence="5" id="KW-1185">Reference proteome</keyword>
<comment type="caution">
    <text evidence="4">The sequence shown here is derived from an EMBL/GenBank/DDBJ whole genome shotgun (WGS) entry which is preliminary data.</text>
</comment>
<feature type="compositionally biased region" description="Basic residues" evidence="1">
    <location>
        <begin position="830"/>
        <end position="841"/>
    </location>
</feature>
<gene>
    <name evidence="4" type="ORF">EZV62_019520</name>
</gene>
<dbReference type="AlphaFoldDB" id="A0A5C7HB90"/>
<dbReference type="Proteomes" id="UP000323000">
    <property type="component" value="Chromosome 9"/>
</dbReference>
<feature type="domain" description="Transposase MuDR plant" evidence="2">
    <location>
        <begin position="203"/>
        <end position="265"/>
    </location>
</feature>
<protein>
    <recommendedName>
        <fullName evidence="6">Transposase MuDR plant domain-containing protein</fullName>
    </recommendedName>
</protein>
<dbReference type="InterPro" id="IPR018289">
    <property type="entry name" value="MULE_transposase_dom"/>
</dbReference>
<feature type="domain" description="Transposase MuDR plant" evidence="2">
    <location>
        <begin position="394"/>
        <end position="456"/>
    </location>
</feature>
<evidence type="ECO:0000313" key="4">
    <source>
        <dbReference type="EMBL" id="TXG54264.1"/>
    </source>
</evidence>
<reference evidence="5" key="1">
    <citation type="journal article" date="2019" name="Gigascience">
        <title>De novo genome assembly of the endangered Acer yangbiense, a plant species with extremely small populations endemic to Yunnan Province, China.</title>
        <authorList>
            <person name="Yang J."/>
            <person name="Wariss H.M."/>
            <person name="Tao L."/>
            <person name="Zhang R."/>
            <person name="Yun Q."/>
            <person name="Hollingsworth P."/>
            <person name="Dao Z."/>
            <person name="Luo G."/>
            <person name="Guo H."/>
            <person name="Ma Y."/>
            <person name="Sun W."/>
        </authorList>
    </citation>
    <scope>NUCLEOTIDE SEQUENCE [LARGE SCALE GENOMIC DNA]</scope>
    <source>
        <strain evidence="5">cv. Malutang</strain>
    </source>
</reference>
<dbReference type="Pfam" id="PF10551">
    <property type="entry name" value="MULE"/>
    <property type="match status" value="1"/>
</dbReference>
<feature type="compositionally biased region" description="Polar residues" evidence="1">
    <location>
        <begin position="869"/>
        <end position="893"/>
    </location>
</feature>
<organism evidence="4 5">
    <name type="scientific">Acer yangbiense</name>
    <dbReference type="NCBI Taxonomy" id="1000413"/>
    <lineage>
        <taxon>Eukaryota</taxon>
        <taxon>Viridiplantae</taxon>
        <taxon>Streptophyta</taxon>
        <taxon>Embryophyta</taxon>
        <taxon>Tracheophyta</taxon>
        <taxon>Spermatophyta</taxon>
        <taxon>Magnoliopsida</taxon>
        <taxon>eudicotyledons</taxon>
        <taxon>Gunneridae</taxon>
        <taxon>Pentapetalae</taxon>
        <taxon>rosids</taxon>
        <taxon>malvids</taxon>
        <taxon>Sapindales</taxon>
        <taxon>Sapindaceae</taxon>
        <taxon>Hippocastanoideae</taxon>
        <taxon>Acereae</taxon>
        <taxon>Acer</taxon>
    </lineage>
</organism>
<dbReference type="OrthoDB" id="125347at2759"/>
<feature type="region of interest" description="Disordered" evidence="1">
    <location>
        <begin position="813"/>
        <end position="855"/>
    </location>
</feature>
<evidence type="ECO:0008006" key="6">
    <source>
        <dbReference type="Google" id="ProtNLM"/>
    </source>
</evidence>
<name>A0A5C7HB90_9ROSI</name>
<dbReference type="EMBL" id="VAHF01000009">
    <property type="protein sequence ID" value="TXG54264.1"/>
    <property type="molecule type" value="Genomic_DNA"/>
</dbReference>
<proteinExistence type="predicted"/>
<dbReference type="PANTHER" id="PTHR31973:SF187">
    <property type="entry name" value="MUTATOR TRANSPOSASE MUDRA PROTEIN"/>
    <property type="match status" value="1"/>
</dbReference>
<evidence type="ECO:0000259" key="2">
    <source>
        <dbReference type="Pfam" id="PF03108"/>
    </source>
</evidence>
<feature type="region of interest" description="Disordered" evidence="1">
    <location>
        <begin position="272"/>
        <end position="295"/>
    </location>
</feature>
<feature type="region of interest" description="Disordered" evidence="1">
    <location>
        <begin position="868"/>
        <end position="893"/>
    </location>
</feature>
<dbReference type="PANTHER" id="PTHR31973">
    <property type="entry name" value="POLYPROTEIN, PUTATIVE-RELATED"/>
    <property type="match status" value="1"/>
</dbReference>